<comment type="caution">
    <text evidence="1">The sequence shown here is derived from an EMBL/GenBank/DDBJ whole genome shotgun (WGS) entry which is preliminary data.</text>
</comment>
<proteinExistence type="predicted"/>
<reference evidence="2" key="1">
    <citation type="journal article" date="2023" name="Front. Plant Sci.">
        <title>Chromosomal-level genome assembly of Melastoma candidum provides insights into trichome evolution.</title>
        <authorList>
            <person name="Zhong Y."/>
            <person name="Wu W."/>
            <person name="Sun C."/>
            <person name="Zou P."/>
            <person name="Liu Y."/>
            <person name="Dai S."/>
            <person name="Zhou R."/>
        </authorList>
    </citation>
    <scope>NUCLEOTIDE SEQUENCE [LARGE SCALE GENOMIC DNA]</scope>
</reference>
<gene>
    <name evidence="1" type="ORF">MLD38_016261</name>
</gene>
<sequence>MIKLAISMLRLLGSSSSYEPLGFGWLFASFLGILAILLAFVRWQKKTSSYWVKVAALAKKRVWKKLKVPLSHHIWSEDLANDWQPSTCCVCLTSPVPPHALGTIMASRSHFHRCLVCGVSAHSDCSQFATKGCKCVAQAGFKCVKHHWSERWVDGDENPEMSSFCFYCDELCGVPFVDRSPTWHCLWCQRLIHVKCHAKMLVESGDVCDLGSLRRVILSPLCVREVDDETSGSGILVRKKRNRSKFGSSHSLSSKVYNVPEANAVLEDILLGFACLKNGSGEKSIEHFGRRDNRVHGVLGTYSRVSRKRCEAPSYSQRKRYSLLNPPLDARPLLVFINGKSGAQHGSSLRRKLNMLLNPVQVFELGPCQGPKIGLELFRNVQNFRVLVCGGDGTVGWVIDAIERQNFEWPPPVGVLPLGTGNDLSRVLGWGGGYSIGDGLTGINSLLHEVNNAAVTMLDRWKVHITPEKGNNRLYKVQSRYMLNYLGIGCDAKVAYEFHMNREENPEKFYNRFVNKLRYAKEGAKDIMDRTCADLPWNIWLEVDGKDIHVPKGTEGLIVLNIGSYMGGVDLWKNECEHDDKFGLQRMHDKMLEVVCVSGAWHLGKLQVGLSQARRLAQGKVIKIHTTSPFPVQIDGEPFIHQPGCLEVTHHRQVFLLRRAEEESRGHATAIMTDVLEDAERKGVINTSQRKALLQQVALSLA</sequence>
<accession>A0ACB9RIX1</accession>
<dbReference type="EMBL" id="CM042883">
    <property type="protein sequence ID" value="KAI4378835.1"/>
    <property type="molecule type" value="Genomic_DNA"/>
</dbReference>
<protein>
    <submittedName>
        <fullName evidence="1">Uncharacterized protein</fullName>
    </submittedName>
</protein>
<evidence type="ECO:0000313" key="1">
    <source>
        <dbReference type="EMBL" id="KAI4378835.1"/>
    </source>
</evidence>
<evidence type="ECO:0000313" key="2">
    <source>
        <dbReference type="Proteomes" id="UP001057402"/>
    </source>
</evidence>
<organism evidence="1 2">
    <name type="scientific">Melastoma candidum</name>
    <dbReference type="NCBI Taxonomy" id="119954"/>
    <lineage>
        <taxon>Eukaryota</taxon>
        <taxon>Viridiplantae</taxon>
        <taxon>Streptophyta</taxon>
        <taxon>Embryophyta</taxon>
        <taxon>Tracheophyta</taxon>
        <taxon>Spermatophyta</taxon>
        <taxon>Magnoliopsida</taxon>
        <taxon>eudicotyledons</taxon>
        <taxon>Gunneridae</taxon>
        <taxon>Pentapetalae</taxon>
        <taxon>rosids</taxon>
        <taxon>malvids</taxon>
        <taxon>Myrtales</taxon>
        <taxon>Melastomataceae</taxon>
        <taxon>Melastomatoideae</taxon>
        <taxon>Melastomateae</taxon>
        <taxon>Melastoma</taxon>
    </lineage>
</organism>
<keyword evidence="2" id="KW-1185">Reference proteome</keyword>
<name>A0ACB9RIX1_9MYRT</name>
<dbReference type="Proteomes" id="UP001057402">
    <property type="component" value="Chromosome 4"/>
</dbReference>